<feature type="transmembrane region" description="Helical" evidence="1">
    <location>
        <begin position="185"/>
        <end position="215"/>
    </location>
</feature>
<reference evidence="2" key="3">
    <citation type="journal article" date="2019" name="G3 (Bethesda)">
        <title>Hybrid Assembly of the Genome of the Entomopathogenic Nematode Steinernema carpocapsae Identifies the X-Chromosome.</title>
        <authorList>
            <person name="Serra L."/>
            <person name="Macchietto M."/>
            <person name="Macias-Munoz A."/>
            <person name="McGill C.J."/>
            <person name="Rodriguez I.M."/>
            <person name="Rodriguez B."/>
            <person name="Murad R."/>
            <person name="Mortazavi A."/>
        </authorList>
    </citation>
    <scope>NUCLEOTIDE SEQUENCE</scope>
    <source>
        <strain evidence="2">ALL</strain>
    </source>
</reference>
<dbReference type="OrthoDB" id="10482824at2759"/>
<feature type="transmembrane region" description="Helical" evidence="1">
    <location>
        <begin position="281"/>
        <end position="302"/>
    </location>
</feature>
<comment type="caution">
    <text evidence="2">The sequence shown here is derived from an EMBL/GenBank/DDBJ whole genome shotgun (WGS) entry which is preliminary data.</text>
</comment>
<feature type="transmembrane region" description="Helical" evidence="1">
    <location>
        <begin position="149"/>
        <end position="173"/>
    </location>
</feature>
<evidence type="ECO:0000256" key="1">
    <source>
        <dbReference type="SAM" id="Phobius"/>
    </source>
</evidence>
<feature type="transmembrane region" description="Helical" evidence="1">
    <location>
        <begin position="32"/>
        <end position="52"/>
    </location>
</feature>
<evidence type="ECO:0000313" key="2">
    <source>
        <dbReference type="EMBL" id="TKR81237.1"/>
    </source>
</evidence>
<gene>
    <name evidence="2" type="ORF">L596_015142</name>
</gene>
<dbReference type="EMBL" id="AZBU02000004">
    <property type="protein sequence ID" value="TKR81237.1"/>
    <property type="molecule type" value="Genomic_DNA"/>
</dbReference>
<keyword evidence="1" id="KW-0812">Transmembrane</keyword>
<sequence>MTDCKEAQCFTEADNSSLIIPNFFLTDAPTQLVLNLVNLNLSVVVIFVSLRVERTDLCRLYTLWLYSAYAPNSFIQSLISYLQLRGLVDSSGIFDSRSPNLLLMFGKFVDGVGSQVYRVLSFLMVFLTFVSYTFPFLYQKYCTPRTKFLVFLVGYITIIVTAVLGNTMMLFQIESCTWMHVLSGIVYYLVQFFNFAVVVLMFTFYFLSMYAILIYARKKTRMGQSNVIQKRQITAVLVYCTAPNLISIPIFFANTCFVYMSTFEVTNNDPIIGIVAINNKIVYFSNLIRLPVITISTFVAFAPYRRFVKKPSTYTAKVFLMANASSASNTERNVSH</sequence>
<protein>
    <recommendedName>
        <fullName evidence="3">G-protein coupled receptors family 1 profile domain-containing protein</fullName>
    </recommendedName>
</protein>
<dbReference type="AlphaFoldDB" id="A0A4U5NE30"/>
<feature type="transmembrane region" description="Helical" evidence="1">
    <location>
        <begin position="64"/>
        <end position="84"/>
    </location>
</feature>
<name>A0A4U5NE30_STECR</name>
<keyword evidence="1" id="KW-0472">Membrane</keyword>
<reference evidence="2" key="2">
    <citation type="journal article" date="2015" name="Genome Biol.">
        <title>Comparative genomics of Steinernema reveals deeply conserved gene regulatory networks.</title>
        <authorList>
            <person name="Dillman A.R."/>
            <person name="Macchietto M."/>
            <person name="Porter C.F."/>
            <person name="Rogers A."/>
            <person name="Williams B."/>
            <person name="Antoshechkin I."/>
            <person name="Lee M.M."/>
            <person name="Goodwin Z."/>
            <person name="Lu X."/>
            <person name="Lewis E.E."/>
            <person name="Goodrich-Blair H."/>
            <person name="Stock S.P."/>
            <person name="Adams B.J."/>
            <person name="Sternberg P.W."/>
            <person name="Mortazavi A."/>
        </authorList>
    </citation>
    <scope>NUCLEOTIDE SEQUENCE [LARGE SCALE GENOMIC DNA]</scope>
    <source>
        <strain evidence="2">ALL</strain>
    </source>
</reference>
<feature type="transmembrane region" description="Helical" evidence="1">
    <location>
        <begin position="236"/>
        <end position="261"/>
    </location>
</feature>
<evidence type="ECO:0008006" key="3">
    <source>
        <dbReference type="Google" id="ProtNLM"/>
    </source>
</evidence>
<feature type="transmembrane region" description="Helical" evidence="1">
    <location>
        <begin position="116"/>
        <end position="137"/>
    </location>
</feature>
<reference evidence="2" key="1">
    <citation type="submission" date="2013-11" db="EMBL/GenBank/DDBJ databases">
        <authorList>
            <person name="Sternberg P."/>
            <person name="Dillman A."/>
            <person name="Macchietto M."/>
        </authorList>
    </citation>
    <scope>NUCLEOTIDE SEQUENCE</scope>
    <source>
        <strain evidence="2">ALL</strain>
    </source>
</reference>
<organism evidence="2">
    <name type="scientific">Steinernema carpocapsae</name>
    <name type="common">Entomopathogenic nematode</name>
    <dbReference type="NCBI Taxonomy" id="34508"/>
    <lineage>
        <taxon>Eukaryota</taxon>
        <taxon>Metazoa</taxon>
        <taxon>Ecdysozoa</taxon>
        <taxon>Nematoda</taxon>
        <taxon>Chromadorea</taxon>
        <taxon>Rhabditida</taxon>
        <taxon>Tylenchina</taxon>
        <taxon>Panagrolaimomorpha</taxon>
        <taxon>Strongyloidoidea</taxon>
        <taxon>Steinernematidae</taxon>
        <taxon>Steinernema</taxon>
    </lineage>
</organism>
<accession>A0A4U5NE30</accession>
<proteinExistence type="predicted"/>
<keyword evidence="1" id="KW-1133">Transmembrane helix</keyword>